<name>A0A9P6VMH9_9HELO</name>
<gene>
    <name evidence="2" type="ORF">D0Z07_2950</name>
</gene>
<evidence type="ECO:0000256" key="1">
    <source>
        <dbReference type="SAM" id="MobiDB-lite"/>
    </source>
</evidence>
<dbReference type="OrthoDB" id="5401193at2759"/>
<accession>A0A9P6VMH9</accession>
<evidence type="ECO:0000313" key="3">
    <source>
        <dbReference type="Proteomes" id="UP000785200"/>
    </source>
</evidence>
<proteinExistence type="predicted"/>
<feature type="compositionally biased region" description="Low complexity" evidence="1">
    <location>
        <begin position="269"/>
        <end position="312"/>
    </location>
</feature>
<feature type="compositionally biased region" description="Basic and acidic residues" evidence="1">
    <location>
        <begin position="143"/>
        <end position="153"/>
    </location>
</feature>
<comment type="caution">
    <text evidence="2">The sequence shown here is derived from an EMBL/GenBank/DDBJ whole genome shotgun (WGS) entry which is preliminary data.</text>
</comment>
<feature type="compositionally biased region" description="Polar residues" evidence="1">
    <location>
        <begin position="243"/>
        <end position="268"/>
    </location>
</feature>
<feature type="compositionally biased region" description="Polar residues" evidence="1">
    <location>
        <begin position="216"/>
        <end position="226"/>
    </location>
</feature>
<dbReference type="Proteomes" id="UP000785200">
    <property type="component" value="Unassembled WGS sequence"/>
</dbReference>
<feature type="region of interest" description="Disordered" evidence="1">
    <location>
        <begin position="122"/>
        <end position="407"/>
    </location>
</feature>
<keyword evidence="3" id="KW-1185">Reference proteome</keyword>
<feature type="compositionally biased region" description="Polar residues" evidence="1">
    <location>
        <begin position="154"/>
        <end position="164"/>
    </location>
</feature>
<sequence length="407" mass="43454">MSYYDNQQWSAAGQPAWEQQTPPARSGASSAVPREDSAAFMTQLEEVDRAIDNLVKSGKMFNMPGSRRDSIPMGGQQRGSFPEQFDPRMGGGPPRHHSVSEFGDSRSFSGSNLQNFYASQRHVPSRGANEAEQVMQAKRRMAAQRERELRNYHQEQQYNRTEVSSFGGKTDRTISPGSGMSEEERRELIARQRSALYGEGPYPENGGFDDNGTPRPGTQGSGSQSAVGIRGHSPLAFDHFNAQAGQSEHPGQQTQEPQAATSQASGQQRSRANSTSSPSSNPTSSFSLFESAAQQSSRTSTSSPGGSPPRQGKVPTSSGVAPIGTRPSGAQAPNPALNKRSTTPLPSPLSYGFAASNDDNIEPKDGRTTSAASNPNSQAQQDVSLGWGSKSGVWGKNSLGVQASVWG</sequence>
<dbReference type="EMBL" id="VNKQ01000006">
    <property type="protein sequence ID" value="KAG0650305.1"/>
    <property type="molecule type" value="Genomic_DNA"/>
</dbReference>
<dbReference type="AlphaFoldDB" id="A0A9P6VMH9"/>
<evidence type="ECO:0000313" key="2">
    <source>
        <dbReference type="EMBL" id="KAG0650305.1"/>
    </source>
</evidence>
<protein>
    <submittedName>
        <fullName evidence="2">Uncharacterized protein</fullName>
    </submittedName>
</protein>
<feature type="compositionally biased region" description="Polar residues" evidence="1">
    <location>
        <begin position="368"/>
        <end position="383"/>
    </location>
</feature>
<feature type="compositionally biased region" description="Polar residues" evidence="1">
    <location>
        <begin position="1"/>
        <end position="29"/>
    </location>
</feature>
<feature type="region of interest" description="Disordered" evidence="1">
    <location>
        <begin position="1"/>
        <end position="41"/>
    </location>
</feature>
<reference evidence="2" key="1">
    <citation type="submission" date="2019-07" db="EMBL/GenBank/DDBJ databases">
        <title>Hyphodiscus hymeniophilus genome sequencing and assembly.</title>
        <authorList>
            <person name="Kramer G."/>
            <person name="Nodwell J."/>
        </authorList>
    </citation>
    <scope>NUCLEOTIDE SEQUENCE</scope>
    <source>
        <strain evidence="2">ATCC 34498</strain>
    </source>
</reference>
<feature type="region of interest" description="Disordered" evidence="1">
    <location>
        <begin position="59"/>
        <end position="104"/>
    </location>
</feature>
<organism evidence="2 3">
    <name type="scientific">Hyphodiscus hymeniophilus</name>
    <dbReference type="NCBI Taxonomy" id="353542"/>
    <lineage>
        <taxon>Eukaryota</taxon>
        <taxon>Fungi</taxon>
        <taxon>Dikarya</taxon>
        <taxon>Ascomycota</taxon>
        <taxon>Pezizomycotina</taxon>
        <taxon>Leotiomycetes</taxon>
        <taxon>Helotiales</taxon>
        <taxon>Hyphodiscaceae</taxon>
        <taxon>Hyphodiscus</taxon>
    </lineage>
</organism>